<evidence type="ECO:0000256" key="1">
    <source>
        <dbReference type="ARBA" id="ARBA00023002"/>
    </source>
</evidence>
<comment type="similarity">
    <text evidence="2">Belongs to the aldo/keto reductase family. Aldo/keto reductase 2 subfamily.</text>
</comment>
<dbReference type="Proteomes" id="UP001374579">
    <property type="component" value="Unassembled WGS sequence"/>
</dbReference>
<evidence type="ECO:0000313" key="5">
    <source>
        <dbReference type="Proteomes" id="UP001374579"/>
    </source>
</evidence>
<evidence type="ECO:0000259" key="3">
    <source>
        <dbReference type="Pfam" id="PF00248"/>
    </source>
</evidence>
<comment type="caution">
    <text evidence="4">The sequence shown here is derived from an EMBL/GenBank/DDBJ whole genome shotgun (WGS) entry which is preliminary data.</text>
</comment>
<name>A0AAN9BAT4_9CAEN</name>
<accession>A0AAN9BAT4</accession>
<gene>
    <name evidence="4" type="ORF">V1264_020303</name>
</gene>
<dbReference type="CDD" id="cd19081">
    <property type="entry name" value="AKR_AKR9C1"/>
    <property type="match status" value="1"/>
</dbReference>
<keyword evidence="1" id="KW-0560">Oxidoreductase</keyword>
<dbReference type="GO" id="GO:0016491">
    <property type="term" value="F:oxidoreductase activity"/>
    <property type="evidence" value="ECO:0007669"/>
    <property type="project" value="UniProtKB-KW"/>
</dbReference>
<dbReference type="AlphaFoldDB" id="A0AAN9BAT4"/>
<evidence type="ECO:0000256" key="2">
    <source>
        <dbReference type="ARBA" id="ARBA00038157"/>
    </source>
</evidence>
<dbReference type="InterPro" id="IPR050523">
    <property type="entry name" value="AKR_Detox_Biosynth"/>
</dbReference>
<evidence type="ECO:0000313" key="4">
    <source>
        <dbReference type="EMBL" id="KAK7102012.1"/>
    </source>
</evidence>
<dbReference type="GO" id="GO:0005829">
    <property type="term" value="C:cytosol"/>
    <property type="evidence" value="ECO:0007669"/>
    <property type="project" value="UniProtKB-ARBA"/>
</dbReference>
<dbReference type="InterPro" id="IPR036812">
    <property type="entry name" value="NAD(P)_OxRdtase_dom_sf"/>
</dbReference>
<dbReference type="Pfam" id="PF00248">
    <property type="entry name" value="Aldo_ket_red"/>
    <property type="match status" value="1"/>
</dbReference>
<sequence length="373" mass="41759">MAAAIADEQRVVYNFIGKSGLRVSNICLGTLTFGSEGTTSRPGQNTEEYAHKVLNRFVEWGGNFIDTANVYATGKSEEIVGSWLQAKNERDRYVVATKVRFNMDPSNANQIGLGRRHITQAIEDSLRRLHTDYVDIYQMHCWDHGVPVEETLRTMHDLIRCGKVRYTGSSNVTGWQMQKLVAVADKLDIPPVATLQQQYNLLCRDGEMEAFQVCKIEGIGVLPWSPLKGGLLTGKFTRDATPTDGRIGWVAQNESRGSHSHPAWSKVKEDEKVWNVIDTCKRIGDAHGKSVAQVALRWLLQRDVVPSVIIGARTLEQLDQNMGAANGWAMTAQEMTELDEVSAPTLTHPHDLINKVNVARYNPWMPEYRVGNK</sequence>
<proteinExistence type="inferred from homology"/>
<reference evidence="4 5" key="1">
    <citation type="submission" date="2024-02" db="EMBL/GenBank/DDBJ databases">
        <title>Chromosome-scale genome assembly of the rough periwinkle Littorina saxatilis.</title>
        <authorList>
            <person name="De Jode A."/>
            <person name="Faria R."/>
            <person name="Formenti G."/>
            <person name="Sims Y."/>
            <person name="Smith T.P."/>
            <person name="Tracey A."/>
            <person name="Wood J.M.D."/>
            <person name="Zagrodzka Z.B."/>
            <person name="Johannesson K."/>
            <person name="Butlin R.K."/>
            <person name="Leder E.H."/>
        </authorList>
    </citation>
    <scope>NUCLEOTIDE SEQUENCE [LARGE SCALE GENOMIC DNA]</scope>
    <source>
        <strain evidence="4">Snail1</strain>
        <tissue evidence="4">Muscle</tissue>
    </source>
</reference>
<organism evidence="4 5">
    <name type="scientific">Littorina saxatilis</name>
    <dbReference type="NCBI Taxonomy" id="31220"/>
    <lineage>
        <taxon>Eukaryota</taxon>
        <taxon>Metazoa</taxon>
        <taxon>Spiralia</taxon>
        <taxon>Lophotrochozoa</taxon>
        <taxon>Mollusca</taxon>
        <taxon>Gastropoda</taxon>
        <taxon>Caenogastropoda</taxon>
        <taxon>Littorinimorpha</taxon>
        <taxon>Littorinoidea</taxon>
        <taxon>Littorinidae</taxon>
        <taxon>Littorina</taxon>
    </lineage>
</organism>
<protein>
    <recommendedName>
        <fullName evidence="3">NADP-dependent oxidoreductase domain-containing protein</fullName>
    </recommendedName>
</protein>
<dbReference type="EMBL" id="JBAMIC010000010">
    <property type="protein sequence ID" value="KAK7102012.1"/>
    <property type="molecule type" value="Genomic_DNA"/>
</dbReference>
<dbReference type="SUPFAM" id="SSF51430">
    <property type="entry name" value="NAD(P)-linked oxidoreductase"/>
    <property type="match status" value="1"/>
</dbReference>
<dbReference type="Gene3D" id="3.20.20.100">
    <property type="entry name" value="NADP-dependent oxidoreductase domain"/>
    <property type="match status" value="1"/>
</dbReference>
<keyword evidence="5" id="KW-1185">Reference proteome</keyword>
<dbReference type="PANTHER" id="PTHR43364">
    <property type="entry name" value="NADH-SPECIFIC METHYLGLYOXAL REDUCTASE-RELATED"/>
    <property type="match status" value="1"/>
</dbReference>
<feature type="domain" description="NADP-dependent oxidoreductase" evidence="3">
    <location>
        <begin position="26"/>
        <end position="342"/>
    </location>
</feature>
<dbReference type="InterPro" id="IPR023210">
    <property type="entry name" value="NADP_OxRdtase_dom"/>
</dbReference>
<dbReference type="FunFam" id="3.20.20.100:FF:000004">
    <property type="entry name" value="Oxidoreductase, aldo/keto reductase"/>
    <property type="match status" value="1"/>
</dbReference>
<dbReference type="PANTHER" id="PTHR43364:SF4">
    <property type="entry name" value="NAD(P)-LINKED OXIDOREDUCTASE SUPERFAMILY PROTEIN"/>
    <property type="match status" value="1"/>
</dbReference>